<dbReference type="RefSeq" id="WP_179268444.1">
    <property type="nucleotide sequence ID" value="NZ_CP058579.1"/>
</dbReference>
<dbReference type="GO" id="GO:0016491">
    <property type="term" value="F:oxidoreductase activity"/>
    <property type="evidence" value="ECO:0007669"/>
    <property type="project" value="UniProtKB-KW"/>
</dbReference>
<evidence type="ECO:0000256" key="3">
    <source>
        <dbReference type="ARBA" id="ARBA00023027"/>
    </source>
</evidence>
<evidence type="ECO:0000256" key="1">
    <source>
        <dbReference type="ARBA" id="ARBA00006484"/>
    </source>
</evidence>
<dbReference type="GO" id="GO:0006629">
    <property type="term" value="P:lipid metabolic process"/>
    <property type="evidence" value="ECO:0007669"/>
    <property type="project" value="UniProtKB-KW"/>
</dbReference>
<dbReference type="SUPFAM" id="SSF51735">
    <property type="entry name" value="NAD(P)-binding Rossmann-fold domains"/>
    <property type="match status" value="1"/>
</dbReference>
<reference evidence="5 6" key="1">
    <citation type="submission" date="2020-06" db="EMBL/GenBank/DDBJ databases">
        <title>NJ-3-1, isolated from saline soil.</title>
        <authorList>
            <person name="Cui H.L."/>
            <person name="Shi X."/>
        </authorList>
    </citation>
    <scope>NUCLEOTIDE SEQUENCE [LARGE SCALE GENOMIC DNA]</scope>
    <source>
        <strain evidence="5 6">NJ-3-1</strain>
    </source>
</reference>
<dbReference type="InterPro" id="IPR002347">
    <property type="entry name" value="SDR_fam"/>
</dbReference>
<dbReference type="PRINTS" id="PR00080">
    <property type="entry name" value="SDRFAMILY"/>
</dbReference>
<dbReference type="Proteomes" id="UP000509626">
    <property type="component" value="Chromosome"/>
</dbReference>
<dbReference type="Pfam" id="PF13561">
    <property type="entry name" value="adh_short_C2"/>
    <property type="match status" value="1"/>
</dbReference>
<dbReference type="OrthoDB" id="24596at2157"/>
<dbReference type="KEGG" id="halu:HUG12_09015"/>
<dbReference type="NCBIfam" id="NF005559">
    <property type="entry name" value="PRK07231.1"/>
    <property type="match status" value="1"/>
</dbReference>
<evidence type="ECO:0000256" key="4">
    <source>
        <dbReference type="ARBA" id="ARBA00023098"/>
    </source>
</evidence>
<dbReference type="CDD" id="cd05233">
    <property type="entry name" value="SDR_c"/>
    <property type="match status" value="1"/>
</dbReference>
<evidence type="ECO:0000313" key="6">
    <source>
        <dbReference type="Proteomes" id="UP000509626"/>
    </source>
</evidence>
<dbReference type="PANTHER" id="PTHR43180:SF28">
    <property type="entry name" value="NAD(P)-BINDING ROSSMANN-FOLD SUPERFAMILY PROTEIN"/>
    <property type="match status" value="1"/>
</dbReference>
<dbReference type="AlphaFoldDB" id="A0A7D5QB03"/>
<keyword evidence="6" id="KW-1185">Reference proteome</keyword>
<keyword evidence="2" id="KW-0560">Oxidoreductase</keyword>
<dbReference type="FunFam" id="3.40.50.720:FF:000084">
    <property type="entry name" value="Short-chain dehydrogenase reductase"/>
    <property type="match status" value="1"/>
</dbReference>
<evidence type="ECO:0000256" key="2">
    <source>
        <dbReference type="ARBA" id="ARBA00023002"/>
    </source>
</evidence>
<evidence type="ECO:0000313" key="5">
    <source>
        <dbReference type="EMBL" id="QLG61859.1"/>
    </source>
</evidence>
<organism evidence="5 6">
    <name type="scientific">Halorarum salinum</name>
    <dbReference type="NCBI Taxonomy" id="2743089"/>
    <lineage>
        <taxon>Archaea</taxon>
        <taxon>Methanobacteriati</taxon>
        <taxon>Methanobacteriota</taxon>
        <taxon>Stenosarchaea group</taxon>
        <taxon>Halobacteria</taxon>
        <taxon>Halobacteriales</taxon>
        <taxon>Haloferacaceae</taxon>
        <taxon>Halorarum</taxon>
    </lineage>
</organism>
<dbReference type="InterPro" id="IPR036291">
    <property type="entry name" value="NAD(P)-bd_dom_sf"/>
</dbReference>
<dbReference type="PRINTS" id="PR00081">
    <property type="entry name" value="GDHRDH"/>
</dbReference>
<dbReference type="PANTHER" id="PTHR43180">
    <property type="entry name" value="3-OXOACYL-(ACYL-CARRIER-PROTEIN) REDUCTASE (AFU_ORTHOLOGUE AFUA_6G11210)"/>
    <property type="match status" value="1"/>
</dbReference>
<proteinExistence type="inferred from homology"/>
<name>A0A7D5QB03_9EURY</name>
<dbReference type="PROSITE" id="PS00061">
    <property type="entry name" value="ADH_SHORT"/>
    <property type="match status" value="1"/>
</dbReference>
<dbReference type="InterPro" id="IPR020904">
    <property type="entry name" value="Sc_DH/Rdtase_CS"/>
</dbReference>
<keyword evidence="3" id="KW-0520">NAD</keyword>
<dbReference type="Gene3D" id="3.40.50.720">
    <property type="entry name" value="NAD(P)-binding Rossmann-like Domain"/>
    <property type="match status" value="1"/>
</dbReference>
<protein>
    <submittedName>
        <fullName evidence="5">SDR family oxidoreductase</fullName>
    </submittedName>
</protein>
<accession>A0A7D5QB03</accession>
<comment type="similarity">
    <text evidence="1">Belongs to the short-chain dehydrogenases/reductases (SDR) family.</text>
</comment>
<keyword evidence="4" id="KW-0443">Lipid metabolism</keyword>
<dbReference type="EMBL" id="CP058579">
    <property type="protein sequence ID" value="QLG61859.1"/>
    <property type="molecule type" value="Genomic_DNA"/>
</dbReference>
<sequence length="249" mass="25740">MTDKLADKTALITGASSGIGRAIAIRFADEGANVVVADVREDPREGGTPTHEVIPGARFVETDVSDVEDLRAAIDETVEAFGSLDVMVNNAGVFPGSQPIAAVEEADYDWLMGVNLKGVYFGSKFAAEAMREGGDGGSIVNVSSIAGLVGYADASTYCASKGGITNLVRELALELGEDGIRVNAINPGVIETAMTTQDASVAGTIDQQIPLRRDGQPEDVAGAALFLASEDAAYVTGHNLVVDGGYTAQ</sequence>
<gene>
    <name evidence="5" type="ORF">HUG12_09015</name>
</gene>
<dbReference type="GeneID" id="56037596"/>